<gene>
    <name evidence="7" type="ORF">Z518_04854</name>
</gene>
<evidence type="ECO:0000256" key="2">
    <source>
        <dbReference type="ARBA" id="ARBA00023125"/>
    </source>
</evidence>
<evidence type="ECO:0000256" key="4">
    <source>
        <dbReference type="ARBA" id="ARBA00023242"/>
    </source>
</evidence>
<dbReference type="PROSITE" id="PS00463">
    <property type="entry name" value="ZN2_CY6_FUNGAL_1"/>
    <property type="match status" value="1"/>
</dbReference>
<keyword evidence="4" id="KW-0539">Nucleus</keyword>
<evidence type="ECO:0000313" key="8">
    <source>
        <dbReference type="Proteomes" id="UP000053617"/>
    </source>
</evidence>
<feature type="domain" description="Zn(2)-C6 fungal-type" evidence="6">
    <location>
        <begin position="27"/>
        <end position="57"/>
    </location>
</feature>
<dbReference type="InterPro" id="IPR053157">
    <property type="entry name" value="Sterol_Uptake_Regulator"/>
</dbReference>
<keyword evidence="3" id="KW-0804">Transcription</keyword>
<dbReference type="SMART" id="SM00066">
    <property type="entry name" value="GAL4"/>
    <property type="match status" value="1"/>
</dbReference>
<dbReference type="EMBL" id="KN847477">
    <property type="protein sequence ID" value="KIX06878.1"/>
    <property type="molecule type" value="Genomic_DNA"/>
</dbReference>
<dbReference type="Gene3D" id="4.10.240.10">
    <property type="entry name" value="Zn(2)-C6 fungal-type DNA-binding domain"/>
    <property type="match status" value="1"/>
</dbReference>
<protein>
    <recommendedName>
        <fullName evidence="6">Zn(2)-C6 fungal-type domain-containing protein</fullName>
    </recommendedName>
</protein>
<dbReference type="PANTHER" id="PTHR47784:SF9">
    <property type="entry name" value="ZN(II)2CYS6 TRANSCRIPTION FACTOR (EUROFUNG)"/>
    <property type="match status" value="1"/>
</dbReference>
<keyword evidence="2" id="KW-0238">DNA-binding</keyword>
<keyword evidence="1" id="KW-0805">Transcription regulation</keyword>
<evidence type="ECO:0000313" key="7">
    <source>
        <dbReference type="EMBL" id="KIX06878.1"/>
    </source>
</evidence>
<dbReference type="Proteomes" id="UP000053617">
    <property type="component" value="Unassembled WGS sequence"/>
</dbReference>
<feature type="region of interest" description="Disordered" evidence="5">
    <location>
        <begin position="1"/>
        <end position="21"/>
    </location>
</feature>
<dbReference type="RefSeq" id="XP_013274014.1">
    <property type="nucleotide sequence ID" value="XM_013418560.1"/>
</dbReference>
<keyword evidence="8" id="KW-1185">Reference proteome</keyword>
<dbReference type="GO" id="GO:0001228">
    <property type="term" value="F:DNA-binding transcription activator activity, RNA polymerase II-specific"/>
    <property type="evidence" value="ECO:0007669"/>
    <property type="project" value="TreeGrafter"/>
</dbReference>
<dbReference type="OrthoDB" id="3031538at2759"/>
<reference evidence="7 8" key="1">
    <citation type="submission" date="2015-01" db="EMBL/GenBank/DDBJ databases">
        <title>The Genome Sequence of Rhinocladiella mackenzie CBS 650.93.</title>
        <authorList>
            <consortium name="The Broad Institute Genomics Platform"/>
            <person name="Cuomo C."/>
            <person name="de Hoog S."/>
            <person name="Gorbushina A."/>
            <person name="Stielow B."/>
            <person name="Teixiera M."/>
            <person name="Abouelleil A."/>
            <person name="Chapman S.B."/>
            <person name="Priest M."/>
            <person name="Young S.K."/>
            <person name="Wortman J."/>
            <person name="Nusbaum C."/>
            <person name="Birren B."/>
        </authorList>
    </citation>
    <scope>NUCLEOTIDE SEQUENCE [LARGE SCALE GENOMIC DNA]</scope>
    <source>
        <strain evidence="7 8">CBS 650.93</strain>
    </source>
</reference>
<sequence>MAKSRSDSSSGDSSLRKRKAHKKSRLGCRNCKLRRVKCDEKRPMCEKCLEFGVTCNYDPNIPDLQPRPGAAKVICMDTTIHKSPLSSANKPKLDMINISLREDRTVPVGKYGPMRFDFSDLDRLEKFHTRTILTIGTKNSSRILRRELAQLSCSHRFLMHLVQSVTASHDRFLSGSAISKPTPVEMYHMSQGISMFHTKLSRPVVDEDRDALFVAASLLGIITFFTLEAESIEDVWPLKDDDLSWLHLSDGKKAVWHVTDPLRKDSIWRPVADAYAQKLWPTPMIRQPSSPSVFDHLLSDDDSISLAAVNPYHNTVKNFIPLLDMECDDTTWVRFLDFICHTDPPFKVLLLRKDPWAMLMLAYWYMKMCRGPWWVTPRAIFQGKAICMYIERYHADDSALQGAVITPKRELEAALKEGWAGF</sequence>
<dbReference type="Pfam" id="PF00172">
    <property type="entry name" value="Zn_clus"/>
    <property type="match status" value="1"/>
</dbReference>
<organism evidence="7 8">
    <name type="scientific">Rhinocladiella mackenziei CBS 650.93</name>
    <dbReference type="NCBI Taxonomy" id="1442369"/>
    <lineage>
        <taxon>Eukaryota</taxon>
        <taxon>Fungi</taxon>
        <taxon>Dikarya</taxon>
        <taxon>Ascomycota</taxon>
        <taxon>Pezizomycotina</taxon>
        <taxon>Eurotiomycetes</taxon>
        <taxon>Chaetothyriomycetidae</taxon>
        <taxon>Chaetothyriales</taxon>
        <taxon>Herpotrichiellaceae</taxon>
        <taxon>Rhinocladiella</taxon>
    </lineage>
</organism>
<dbReference type="PROSITE" id="PS50048">
    <property type="entry name" value="ZN2_CY6_FUNGAL_2"/>
    <property type="match status" value="1"/>
</dbReference>
<proteinExistence type="predicted"/>
<accession>A0A0D2H8T3</accession>
<dbReference type="InterPro" id="IPR001138">
    <property type="entry name" value="Zn2Cys6_DnaBD"/>
</dbReference>
<evidence type="ECO:0000256" key="3">
    <source>
        <dbReference type="ARBA" id="ARBA00023163"/>
    </source>
</evidence>
<dbReference type="GO" id="GO:0008270">
    <property type="term" value="F:zinc ion binding"/>
    <property type="evidence" value="ECO:0007669"/>
    <property type="project" value="InterPro"/>
</dbReference>
<dbReference type="CDD" id="cd00067">
    <property type="entry name" value="GAL4"/>
    <property type="match status" value="1"/>
</dbReference>
<dbReference type="GO" id="GO:0003677">
    <property type="term" value="F:DNA binding"/>
    <property type="evidence" value="ECO:0007669"/>
    <property type="project" value="UniProtKB-KW"/>
</dbReference>
<dbReference type="PANTHER" id="PTHR47784">
    <property type="entry name" value="STEROL UPTAKE CONTROL PROTEIN 2"/>
    <property type="match status" value="1"/>
</dbReference>
<dbReference type="VEuPathDB" id="FungiDB:Z518_04854"/>
<evidence type="ECO:0000256" key="5">
    <source>
        <dbReference type="SAM" id="MobiDB-lite"/>
    </source>
</evidence>
<name>A0A0D2H8T3_9EURO</name>
<dbReference type="InterPro" id="IPR036864">
    <property type="entry name" value="Zn2-C6_fun-type_DNA-bd_sf"/>
</dbReference>
<evidence type="ECO:0000259" key="6">
    <source>
        <dbReference type="PROSITE" id="PS50048"/>
    </source>
</evidence>
<dbReference type="AlphaFoldDB" id="A0A0D2H8T3"/>
<dbReference type="SUPFAM" id="SSF57701">
    <property type="entry name" value="Zn2/Cys6 DNA-binding domain"/>
    <property type="match status" value="1"/>
</dbReference>
<dbReference type="HOGENOM" id="CLU_024934_9_2_1"/>
<dbReference type="STRING" id="1442369.A0A0D2H8T3"/>
<dbReference type="GeneID" id="25292925"/>
<evidence type="ECO:0000256" key="1">
    <source>
        <dbReference type="ARBA" id="ARBA00023015"/>
    </source>
</evidence>